<reference evidence="2 3" key="1">
    <citation type="submission" date="2024-01" db="EMBL/GenBank/DDBJ databases">
        <title>The genome of the rayed Mediterranean limpet Patella caerulea (Linnaeus, 1758).</title>
        <authorList>
            <person name="Anh-Thu Weber A."/>
            <person name="Halstead-Nussloch G."/>
        </authorList>
    </citation>
    <scope>NUCLEOTIDE SEQUENCE [LARGE SCALE GENOMIC DNA]</scope>
    <source>
        <strain evidence="2">AATW-2023a</strain>
        <tissue evidence="2">Whole specimen</tissue>
    </source>
</reference>
<dbReference type="AlphaFoldDB" id="A0AAN8JNU5"/>
<evidence type="ECO:0000313" key="2">
    <source>
        <dbReference type="EMBL" id="KAK6181652.1"/>
    </source>
</evidence>
<comment type="caution">
    <text evidence="2">The sequence shown here is derived from an EMBL/GenBank/DDBJ whole genome shotgun (WGS) entry which is preliminary data.</text>
</comment>
<accession>A0AAN8JNU5</accession>
<dbReference type="EMBL" id="JAZGQO010000007">
    <property type="protein sequence ID" value="KAK6181652.1"/>
    <property type="molecule type" value="Genomic_DNA"/>
</dbReference>
<protein>
    <recommendedName>
        <fullName evidence="4">DUF4476 domain-containing protein</fullName>
    </recommendedName>
</protein>
<organism evidence="2 3">
    <name type="scientific">Patella caerulea</name>
    <name type="common">Rayed Mediterranean limpet</name>
    <dbReference type="NCBI Taxonomy" id="87958"/>
    <lineage>
        <taxon>Eukaryota</taxon>
        <taxon>Metazoa</taxon>
        <taxon>Spiralia</taxon>
        <taxon>Lophotrochozoa</taxon>
        <taxon>Mollusca</taxon>
        <taxon>Gastropoda</taxon>
        <taxon>Patellogastropoda</taxon>
        <taxon>Patelloidea</taxon>
        <taxon>Patellidae</taxon>
        <taxon>Patella</taxon>
    </lineage>
</organism>
<evidence type="ECO:0000313" key="3">
    <source>
        <dbReference type="Proteomes" id="UP001347796"/>
    </source>
</evidence>
<sequence length="125" mass="13488">MFIRVLCVIACVASCLAVGPCAPNEDFLAILKAIHKSPSYKSLNAEQQVMLSELFAEAASCQLTAYIQVIGYAKILALIDHLSTSEAHFLSNYLQQHLAWEQSLGSIVTGPVKQNSTTTSTPTTT</sequence>
<gene>
    <name evidence="2" type="ORF">SNE40_009467</name>
</gene>
<keyword evidence="3" id="KW-1185">Reference proteome</keyword>
<proteinExistence type="predicted"/>
<feature type="signal peptide" evidence="1">
    <location>
        <begin position="1"/>
        <end position="17"/>
    </location>
</feature>
<evidence type="ECO:0000256" key="1">
    <source>
        <dbReference type="SAM" id="SignalP"/>
    </source>
</evidence>
<keyword evidence="1" id="KW-0732">Signal</keyword>
<evidence type="ECO:0008006" key="4">
    <source>
        <dbReference type="Google" id="ProtNLM"/>
    </source>
</evidence>
<name>A0AAN8JNU5_PATCE</name>
<dbReference type="Proteomes" id="UP001347796">
    <property type="component" value="Unassembled WGS sequence"/>
</dbReference>
<feature type="chain" id="PRO_5042881462" description="DUF4476 domain-containing protein" evidence="1">
    <location>
        <begin position="18"/>
        <end position="125"/>
    </location>
</feature>